<dbReference type="PIRSF" id="PIRSF037016">
    <property type="entry name" value="Pseudouridin_synth_euk_prd"/>
    <property type="match status" value="1"/>
</dbReference>
<feature type="domain" description="TRUD" evidence="4">
    <location>
        <begin position="313"/>
        <end position="544"/>
    </location>
</feature>
<dbReference type="InterPro" id="IPR001656">
    <property type="entry name" value="PsdUridine_synth_TruD"/>
</dbReference>
<dbReference type="GO" id="GO:0005634">
    <property type="term" value="C:nucleus"/>
    <property type="evidence" value="ECO:0007669"/>
    <property type="project" value="TreeGrafter"/>
</dbReference>
<dbReference type="AlphaFoldDB" id="A0A8H7S8Y6"/>
<protein>
    <recommendedName>
        <fullName evidence="4">TRUD domain-containing protein</fullName>
    </recommendedName>
</protein>
<feature type="compositionally biased region" description="Polar residues" evidence="3">
    <location>
        <begin position="452"/>
        <end position="468"/>
    </location>
</feature>
<dbReference type="PANTHER" id="PTHR13326">
    <property type="entry name" value="TRNA PSEUDOURIDINE SYNTHASE D"/>
    <property type="match status" value="1"/>
</dbReference>
<feature type="region of interest" description="Disordered" evidence="3">
    <location>
        <begin position="450"/>
        <end position="470"/>
    </location>
</feature>
<dbReference type="InterPro" id="IPR020103">
    <property type="entry name" value="PsdUridine_synth_cat_dom_sf"/>
</dbReference>
<organism evidence="5 6">
    <name type="scientific">Circinella minor</name>
    <dbReference type="NCBI Taxonomy" id="1195481"/>
    <lineage>
        <taxon>Eukaryota</taxon>
        <taxon>Fungi</taxon>
        <taxon>Fungi incertae sedis</taxon>
        <taxon>Mucoromycota</taxon>
        <taxon>Mucoromycotina</taxon>
        <taxon>Mucoromycetes</taxon>
        <taxon>Mucorales</taxon>
        <taxon>Lichtheimiaceae</taxon>
        <taxon>Circinella</taxon>
    </lineage>
</organism>
<evidence type="ECO:0000256" key="2">
    <source>
        <dbReference type="ARBA" id="ARBA00023235"/>
    </source>
</evidence>
<evidence type="ECO:0000259" key="4">
    <source>
        <dbReference type="PROSITE" id="PS50984"/>
    </source>
</evidence>
<dbReference type="GO" id="GO:0009982">
    <property type="term" value="F:pseudouridine synthase activity"/>
    <property type="evidence" value="ECO:0007669"/>
    <property type="project" value="InterPro"/>
</dbReference>
<dbReference type="InterPro" id="IPR011760">
    <property type="entry name" value="PsdUridine_synth_TruD_insert"/>
</dbReference>
<name>A0A8H7S8Y6_9FUNG</name>
<evidence type="ECO:0000256" key="3">
    <source>
        <dbReference type="SAM" id="MobiDB-lite"/>
    </source>
</evidence>
<dbReference type="CDD" id="cd02576">
    <property type="entry name" value="PseudoU_synth_ScPUS7"/>
    <property type="match status" value="1"/>
</dbReference>
<evidence type="ECO:0000313" key="5">
    <source>
        <dbReference type="EMBL" id="KAG2225854.1"/>
    </source>
</evidence>
<dbReference type="EMBL" id="JAEPRB010000023">
    <property type="protein sequence ID" value="KAG2225854.1"/>
    <property type="molecule type" value="Genomic_DNA"/>
</dbReference>
<accession>A0A8H7S8Y6</accession>
<sequence length="623" mass="70883">MGNIFSRQQSESTLGKRKADSHEEENDSKRARYQPKEPDAGITAYVNDSLPGFHGIIKYRIEDFVVHEVDLNGNVVTLKSLEPTIINEKKRKIAEKTDVLDETAFDAEVAKLFNEEFATQLRKVLREGSEDKSLSASIETSKDSRFQFYHLLDRHILNDNRPLALCKDGILTIRWAINEEEKARDVPPNYKALGGEYLQFNVFKLGIESSKAINLIGKYANLKTSRIGTAGTKDARAVTVQTMTSPKARVQQLILAEDKLKQHNIYIGDYDYVPNGLTLGDLKGNRFTIILRDVSGATEDQMIESMESLRERGFINYFGMQRFGTGTIMTHEVGRAILKLDFEEACDLILKPRPGERNDFAEAREFWQNTKDPKAAVQKFPGRGPEKALLSAYIKSPENHKRAIQSLPRNMLSMYMHAYQSYVWNHVVSERVKRFGCDKPLVGDLVLKPTAENKSTTDPSTLSNNAGRRNQFERKQPKVLTEEDLEFYTIEDVVYSVPGHRSQYPENEIGKIYQELLEKDGIKFTRAENIMKDLGGDYRSLLAKADDLTFSLIRYNDPETSLCNTDVDRINSKPEPQNIEDGKYLGLQMNFTLKTSQYATMALREVLRDDTSSSNQKKLVHST</sequence>
<comment type="similarity">
    <text evidence="1">Belongs to the pseudouridine synthase TruD family.</text>
</comment>
<gene>
    <name evidence="5" type="ORF">INT45_007098</name>
</gene>
<feature type="compositionally biased region" description="Polar residues" evidence="3">
    <location>
        <begin position="1"/>
        <end position="13"/>
    </location>
</feature>
<dbReference type="Gene3D" id="3.30.2350.20">
    <property type="entry name" value="TruD, catalytic domain"/>
    <property type="match status" value="2"/>
</dbReference>
<feature type="region of interest" description="Disordered" evidence="3">
    <location>
        <begin position="1"/>
        <end position="38"/>
    </location>
</feature>
<keyword evidence="2" id="KW-0413">Isomerase</keyword>
<dbReference type="PANTHER" id="PTHR13326:SF21">
    <property type="entry name" value="PSEUDOURIDYLATE SYNTHASE PUS7L"/>
    <property type="match status" value="1"/>
</dbReference>
<keyword evidence="6" id="KW-1185">Reference proteome</keyword>
<evidence type="ECO:0000313" key="6">
    <source>
        <dbReference type="Proteomes" id="UP000646827"/>
    </source>
</evidence>
<proteinExistence type="inferred from homology"/>
<dbReference type="SUPFAM" id="SSF55120">
    <property type="entry name" value="Pseudouridine synthase"/>
    <property type="match status" value="1"/>
</dbReference>
<dbReference type="OrthoDB" id="447290at2759"/>
<dbReference type="GO" id="GO:0001522">
    <property type="term" value="P:pseudouridine synthesis"/>
    <property type="evidence" value="ECO:0007669"/>
    <property type="project" value="InterPro"/>
</dbReference>
<dbReference type="Pfam" id="PF01142">
    <property type="entry name" value="TruD"/>
    <property type="match status" value="1"/>
</dbReference>
<evidence type="ECO:0000256" key="1">
    <source>
        <dbReference type="ARBA" id="ARBA00007953"/>
    </source>
</evidence>
<dbReference type="NCBIfam" id="TIGR00094">
    <property type="entry name" value="tRNA_TruD_broad"/>
    <property type="match status" value="1"/>
</dbReference>
<reference evidence="5 6" key="1">
    <citation type="submission" date="2020-12" db="EMBL/GenBank/DDBJ databases">
        <title>Metabolic potential, ecology and presence of endohyphal bacteria is reflected in genomic diversity of Mucoromycotina.</title>
        <authorList>
            <person name="Muszewska A."/>
            <person name="Okrasinska A."/>
            <person name="Steczkiewicz K."/>
            <person name="Drgas O."/>
            <person name="Orlowska M."/>
            <person name="Perlinska-Lenart U."/>
            <person name="Aleksandrzak-Piekarczyk T."/>
            <person name="Szatraj K."/>
            <person name="Zielenkiewicz U."/>
            <person name="Pilsyk S."/>
            <person name="Malc E."/>
            <person name="Mieczkowski P."/>
            <person name="Kruszewska J.S."/>
            <person name="Biernat P."/>
            <person name="Pawlowska J."/>
        </authorList>
    </citation>
    <scope>NUCLEOTIDE SEQUENCE [LARGE SCALE GENOMIC DNA]</scope>
    <source>
        <strain evidence="5 6">CBS 142.35</strain>
    </source>
</reference>
<dbReference type="GO" id="GO:0003723">
    <property type="term" value="F:RNA binding"/>
    <property type="evidence" value="ECO:0007669"/>
    <property type="project" value="InterPro"/>
</dbReference>
<feature type="compositionally biased region" description="Basic and acidic residues" evidence="3">
    <location>
        <begin position="17"/>
        <end position="38"/>
    </location>
</feature>
<dbReference type="InterPro" id="IPR042214">
    <property type="entry name" value="TruD_catalytic"/>
</dbReference>
<comment type="caution">
    <text evidence="5">The sequence shown here is derived from an EMBL/GenBank/DDBJ whole genome shotgun (WGS) entry which is preliminary data.</text>
</comment>
<dbReference type="PROSITE" id="PS50984">
    <property type="entry name" value="TRUD"/>
    <property type="match status" value="1"/>
</dbReference>
<dbReference type="Proteomes" id="UP000646827">
    <property type="component" value="Unassembled WGS sequence"/>
</dbReference>